<organism evidence="2">
    <name type="scientific">Hexamita inflata</name>
    <dbReference type="NCBI Taxonomy" id="28002"/>
    <lineage>
        <taxon>Eukaryota</taxon>
        <taxon>Metamonada</taxon>
        <taxon>Diplomonadida</taxon>
        <taxon>Hexamitidae</taxon>
        <taxon>Hexamitinae</taxon>
        <taxon>Hexamita</taxon>
    </lineage>
</organism>
<reference evidence="3 5" key="2">
    <citation type="submission" date="2024-07" db="EMBL/GenBank/DDBJ databases">
        <authorList>
            <person name="Akdeniz Z."/>
        </authorList>
    </citation>
    <scope>NUCLEOTIDE SEQUENCE [LARGE SCALE GENOMIC DNA]</scope>
</reference>
<evidence type="ECO:0000313" key="5">
    <source>
        <dbReference type="Proteomes" id="UP001642409"/>
    </source>
</evidence>
<gene>
    <name evidence="1" type="ORF">HINF_LOCUS4650</name>
    <name evidence="2" type="ORF">HINF_LOCUS57275</name>
    <name evidence="3" type="ORF">HINF_LOCUS58783</name>
    <name evidence="4" type="ORF">HINF_LOCUS69231</name>
</gene>
<dbReference type="Proteomes" id="UP001642409">
    <property type="component" value="Unassembled WGS sequence"/>
</dbReference>
<evidence type="ECO:0000313" key="1">
    <source>
        <dbReference type="EMBL" id="CAI9917005.1"/>
    </source>
</evidence>
<dbReference type="AlphaFoldDB" id="A0AA86R358"/>
<dbReference type="EMBL" id="CATOUU010000117">
    <property type="protein sequence ID" value="CAI9917005.1"/>
    <property type="molecule type" value="Genomic_DNA"/>
</dbReference>
<protein>
    <submittedName>
        <fullName evidence="3">Hypothetical_protein</fullName>
    </submittedName>
</protein>
<evidence type="ECO:0000313" key="4">
    <source>
        <dbReference type="EMBL" id="CAL6097681.1"/>
    </source>
</evidence>
<dbReference type="EMBL" id="CAXDID020000501">
    <property type="protein sequence ID" value="CAL6097681.1"/>
    <property type="molecule type" value="Genomic_DNA"/>
</dbReference>
<name>A0AA86R358_9EUKA</name>
<accession>A0AA86R358</accession>
<proteinExistence type="predicted"/>
<sequence>MSVLMRRENTLIIEPGSDISKIQIINFILLPNSKKHFEGPPLQFGKYQAIILSTIRNIASEQDTVKYSIDVFIPYIFQTYQILVMLEPMQDKDNKMYSRLQKAISIITRQLGMNNQLEKIEKLLDTFCLLKLYPSYSLLYYLEFQFSLKYFEILIQSQLSLQITSRLHSKLINKILSTDYESIIILCKYVAQPSDYQQIFLTKILEFCLNHQSMDSDSVISKLLEFGIDEIEIGKQSLQNILINYNGYVKDQVLYDIQQTLYEYGAAKIFKVKYYETISLFQCIIQICWHYGGISGSMDDYEDLW</sequence>
<dbReference type="EMBL" id="CATOUU010001061">
    <property type="protein sequence ID" value="CAI9969630.1"/>
    <property type="molecule type" value="Genomic_DNA"/>
</dbReference>
<comment type="caution">
    <text evidence="2">The sequence shown here is derived from an EMBL/GenBank/DDBJ whole genome shotgun (WGS) entry which is preliminary data.</text>
</comment>
<dbReference type="EMBL" id="CAXDID020000332">
    <property type="protein sequence ID" value="CAL6078185.1"/>
    <property type="molecule type" value="Genomic_DNA"/>
</dbReference>
<reference evidence="2" key="1">
    <citation type="submission" date="2023-06" db="EMBL/GenBank/DDBJ databases">
        <authorList>
            <person name="Kurt Z."/>
        </authorList>
    </citation>
    <scope>NUCLEOTIDE SEQUENCE</scope>
</reference>
<evidence type="ECO:0000313" key="3">
    <source>
        <dbReference type="EMBL" id="CAL6078185.1"/>
    </source>
</evidence>
<evidence type="ECO:0000313" key="2">
    <source>
        <dbReference type="EMBL" id="CAI9969630.1"/>
    </source>
</evidence>
<keyword evidence="5" id="KW-1185">Reference proteome</keyword>